<dbReference type="RefSeq" id="WP_379943679.1">
    <property type="nucleotide sequence ID" value="NZ_JBHTIB010000015.1"/>
</dbReference>
<name>A0ABW3BVH7_9FLAO</name>
<evidence type="ECO:0000313" key="1">
    <source>
        <dbReference type="EMBL" id="MFD0837106.1"/>
    </source>
</evidence>
<dbReference type="InterPro" id="IPR024508">
    <property type="entry name" value="DUF3226"/>
</dbReference>
<comment type="caution">
    <text evidence="1">The sequence shown here is derived from an EMBL/GenBank/DDBJ whole genome shotgun (WGS) entry which is preliminary data.</text>
</comment>
<keyword evidence="2" id="KW-1185">Reference proteome</keyword>
<reference evidence="2" key="1">
    <citation type="journal article" date="2019" name="Int. J. Syst. Evol. Microbiol.">
        <title>The Global Catalogue of Microorganisms (GCM) 10K type strain sequencing project: providing services to taxonomists for standard genome sequencing and annotation.</title>
        <authorList>
            <consortium name="The Broad Institute Genomics Platform"/>
            <consortium name="The Broad Institute Genome Sequencing Center for Infectious Disease"/>
            <person name="Wu L."/>
            <person name="Ma J."/>
        </authorList>
    </citation>
    <scope>NUCLEOTIDE SEQUENCE [LARGE SCALE GENOMIC DNA]</scope>
    <source>
        <strain evidence="2">CCUG 60529</strain>
    </source>
</reference>
<protein>
    <submittedName>
        <fullName evidence="1">DUF3226 domain-containing protein</fullName>
    </submittedName>
</protein>
<accession>A0ABW3BVH7</accession>
<organism evidence="1 2">
    <name type="scientific">Mariniflexile aquimaris</name>
    <dbReference type="NCBI Taxonomy" id="881009"/>
    <lineage>
        <taxon>Bacteria</taxon>
        <taxon>Pseudomonadati</taxon>
        <taxon>Bacteroidota</taxon>
        <taxon>Flavobacteriia</taxon>
        <taxon>Flavobacteriales</taxon>
        <taxon>Flavobacteriaceae</taxon>
        <taxon>Mariniflexile</taxon>
    </lineage>
</organism>
<evidence type="ECO:0000313" key="2">
    <source>
        <dbReference type="Proteomes" id="UP001597011"/>
    </source>
</evidence>
<sequence length="199" mass="22986">MLVIITEGKDEVFIKKYLENQGYTMGVHFATNSIGGWTKLELSKSIIEKHIDEGHTVVLVFDADTVEKKGGFIKRSEELNYILKKLNFQINFFLFPNNTNDGDFESLLESIASSDRKDIFKCFDAYEACVKSLNKPSLNFITPIRKSRIYAYMETFPEIDKLKSKELKAGSNFFDNKSYWDLNSKALEPLNNFLTQYLQ</sequence>
<proteinExistence type="predicted"/>
<gene>
    <name evidence="1" type="ORF">ACFQ0I_15110</name>
</gene>
<dbReference type="Pfam" id="PF11536">
    <property type="entry name" value="DUF3226"/>
    <property type="match status" value="1"/>
</dbReference>
<dbReference type="Proteomes" id="UP001597011">
    <property type="component" value="Unassembled WGS sequence"/>
</dbReference>
<dbReference type="EMBL" id="JBHTIB010000015">
    <property type="protein sequence ID" value="MFD0837106.1"/>
    <property type="molecule type" value="Genomic_DNA"/>
</dbReference>